<dbReference type="EMBL" id="CP047650">
    <property type="protein sequence ID" value="QHI98948.1"/>
    <property type="molecule type" value="Genomic_DNA"/>
</dbReference>
<dbReference type="InterPro" id="IPR000160">
    <property type="entry name" value="GGDEF_dom"/>
</dbReference>
<dbReference type="EC" id="2.7.7.65" evidence="1"/>
<dbReference type="GO" id="GO:0016020">
    <property type="term" value="C:membrane"/>
    <property type="evidence" value="ECO:0007669"/>
    <property type="project" value="InterPro"/>
</dbReference>
<protein>
    <recommendedName>
        <fullName evidence="1">diguanylate cyclase</fullName>
        <ecNumber evidence="1">2.7.7.65</ecNumber>
    </recommendedName>
</protein>
<dbReference type="SUPFAM" id="SSF55073">
    <property type="entry name" value="Nucleotide cyclase"/>
    <property type="match status" value="1"/>
</dbReference>
<feature type="domain" description="HAMP" evidence="4">
    <location>
        <begin position="179"/>
        <end position="235"/>
    </location>
</feature>
<accession>A0A857J853</accession>
<feature type="domain" description="GGDEF" evidence="5">
    <location>
        <begin position="303"/>
        <end position="440"/>
    </location>
</feature>
<evidence type="ECO:0000259" key="5">
    <source>
        <dbReference type="PROSITE" id="PS50887"/>
    </source>
</evidence>
<organism evidence="6 7">
    <name type="scientific">Xylophilus rhododendri</name>
    <dbReference type="NCBI Taxonomy" id="2697032"/>
    <lineage>
        <taxon>Bacteria</taxon>
        <taxon>Pseudomonadati</taxon>
        <taxon>Pseudomonadota</taxon>
        <taxon>Betaproteobacteria</taxon>
        <taxon>Burkholderiales</taxon>
        <taxon>Xylophilus</taxon>
    </lineage>
</organism>
<dbReference type="InterPro" id="IPR050469">
    <property type="entry name" value="Diguanylate_Cyclase"/>
</dbReference>
<evidence type="ECO:0000256" key="3">
    <source>
        <dbReference type="SAM" id="Coils"/>
    </source>
</evidence>
<dbReference type="CDD" id="cd01949">
    <property type="entry name" value="GGDEF"/>
    <property type="match status" value="1"/>
</dbReference>
<dbReference type="PANTHER" id="PTHR45138:SF9">
    <property type="entry name" value="DIGUANYLATE CYCLASE DGCM-RELATED"/>
    <property type="match status" value="1"/>
</dbReference>
<comment type="catalytic activity">
    <reaction evidence="2">
        <text>2 GTP = 3',3'-c-di-GMP + 2 diphosphate</text>
        <dbReference type="Rhea" id="RHEA:24898"/>
        <dbReference type="ChEBI" id="CHEBI:33019"/>
        <dbReference type="ChEBI" id="CHEBI:37565"/>
        <dbReference type="ChEBI" id="CHEBI:58805"/>
        <dbReference type="EC" id="2.7.7.65"/>
    </reaction>
</comment>
<dbReference type="GO" id="GO:0052621">
    <property type="term" value="F:diguanylate cyclase activity"/>
    <property type="evidence" value="ECO:0007669"/>
    <property type="project" value="UniProtKB-EC"/>
</dbReference>
<dbReference type="Pfam" id="PF00990">
    <property type="entry name" value="GGDEF"/>
    <property type="match status" value="1"/>
</dbReference>
<dbReference type="KEGG" id="xyk:GT347_13705"/>
<evidence type="ECO:0000313" key="7">
    <source>
        <dbReference type="Proteomes" id="UP000464787"/>
    </source>
</evidence>
<keyword evidence="3" id="KW-0175">Coiled coil</keyword>
<dbReference type="PANTHER" id="PTHR45138">
    <property type="entry name" value="REGULATORY COMPONENTS OF SENSORY TRANSDUCTION SYSTEM"/>
    <property type="match status" value="1"/>
</dbReference>
<proteinExistence type="predicted"/>
<dbReference type="InterPro" id="IPR029787">
    <property type="entry name" value="Nucleotide_cyclase"/>
</dbReference>
<dbReference type="RefSeq" id="WP_160552608.1">
    <property type="nucleotide sequence ID" value="NZ_CP047650.1"/>
</dbReference>
<sequence>MTERPPRRQSLGMRLMLATLGFCLVFTLCAAAYQTWSAWRAGKAAMDADLALMERMYGSALAKASWDLDRDQIATYAEILSQAPWVGRVDISVRLPVGPPLEYQRVRPGWTPSSVTPVHRSQLRYEPFTGRTEAVGELRLFGDEARLWRQLREALLGIVVRQALQSLLLASLVMALFHRLVTVHVRRIARHLAQLTPLNLGKPLTIERASRRDDELELLVTGVNQLQNNLSDYLERQQRFEQELAAHRDRLSELVQERTAELETLNRQLEQLSRTDSLTGLANRRSFDQVKLAEFQRARRGGQPLTLVLCDIDYFKRYNDTYGHAGGDACLQAVAAAVQGVAQRGADLVARIGGEEFAILLPGSDGATGLAVAERVREAMAALAIPHAASEVSAYVTLSLGLATLQTDIDANFETLFRRADQALYQAKQDGRDRVRAADLPQAKEPS</sequence>
<evidence type="ECO:0000256" key="1">
    <source>
        <dbReference type="ARBA" id="ARBA00012528"/>
    </source>
</evidence>
<dbReference type="FunFam" id="3.30.70.270:FF:000001">
    <property type="entry name" value="Diguanylate cyclase domain protein"/>
    <property type="match status" value="1"/>
</dbReference>
<dbReference type="InterPro" id="IPR043128">
    <property type="entry name" value="Rev_trsase/Diguanyl_cyclase"/>
</dbReference>
<dbReference type="GO" id="GO:0007165">
    <property type="term" value="P:signal transduction"/>
    <property type="evidence" value="ECO:0007669"/>
    <property type="project" value="InterPro"/>
</dbReference>
<dbReference type="InterPro" id="IPR003660">
    <property type="entry name" value="HAMP_dom"/>
</dbReference>
<dbReference type="Proteomes" id="UP000464787">
    <property type="component" value="Chromosome"/>
</dbReference>
<name>A0A857J853_9BURK</name>
<keyword evidence="7" id="KW-1185">Reference proteome</keyword>
<gene>
    <name evidence="6" type="ORF">GT347_13705</name>
</gene>
<evidence type="ECO:0000259" key="4">
    <source>
        <dbReference type="PROSITE" id="PS50885"/>
    </source>
</evidence>
<dbReference type="SMART" id="SM00304">
    <property type="entry name" value="HAMP"/>
    <property type="match status" value="1"/>
</dbReference>
<dbReference type="AlphaFoldDB" id="A0A857J853"/>
<dbReference type="PROSITE" id="PS50885">
    <property type="entry name" value="HAMP"/>
    <property type="match status" value="1"/>
</dbReference>
<feature type="coiled-coil region" evidence="3">
    <location>
        <begin position="223"/>
        <end position="275"/>
    </location>
</feature>
<dbReference type="PROSITE" id="PS50887">
    <property type="entry name" value="GGDEF"/>
    <property type="match status" value="1"/>
</dbReference>
<evidence type="ECO:0000256" key="2">
    <source>
        <dbReference type="ARBA" id="ARBA00034247"/>
    </source>
</evidence>
<dbReference type="Gene3D" id="3.30.70.270">
    <property type="match status" value="1"/>
</dbReference>
<evidence type="ECO:0000313" key="6">
    <source>
        <dbReference type="EMBL" id="QHI98948.1"/>
    </source>
</evidence>
<reference evidence="6 7" key="1">
    <citation type="submission" date="2020-01" db="EMBL/GenBank/DDBJ databases">
        <title>Genome sequencing of strain KACC 21265.</title>
        <authorList>
            <person name="Heo J."/>
            <person name="Kim S.-J."/>
            <person name="Kim J.-S."/>
            <person name="Hong S.-B."/>
            <person name="Kwon S.-W."/>
        </authorList>
    </citation>
    <scope>NUCLEOTIDE SEQUENCE [LARGE SCALE GENOMIC DNA]</scope>
    <source>
        <strain evidence="6 7">KACC 21265</strain>
    </source>
</reference>
<dbReference type="NCBIfam" id="TIGR00254">
    <property type="entry name" value="GGDEF"/>
    <property type="match status" value="1"/>
</dbReference>
<dbReference type="SMART" id="SM00267">
    <property type="entry name" value="GGDEF"/>
    <property type="match status" value="1"/>
</dbReference>